<keyword evidence="3" id="KW-1185">Reference proteome</keyword>
<dbReference type="PANTHER" id="PTHR33993:SF14">
    <property type="entry name" value="GB|AAF24581.1"/>
    <property type="match status" value="1"/>
</dbReference>
<dbReference type="PANTHER" id="PTHR33993">
    <property type="entry name" value="GLYOXALASE-RELATED"/>
    <property type="match status" value="1"/>
</dbReference>
<evidence type="ECO:0000259" key="1">
    <source>
        <dbReference type="PROSITE" id="PS51819"/>
    </source>
</evidence>
<dbReference type="EMBL" id="CAADHO010000001">
    <property type="protein sequence ID" value="VFQ42797.1"/>
    <property type="molecule type" value="Genomic_DNA"/>
</dbReference>
<accession>A0A4U8YHS8</accession>
<dbReference type="InterPro" id="IPR004360">
    <property type="entry name" value="Glyas_Fos-R_dOase_dom"/>
</dbReference>
<gene>
    <name evidence="2" type="ORF">MSL71_4180</name>
</gene>
<dbReference type="AlphaFoldDB" id="A0A4U8YHS8"/>
<dbReference type="Proteomes" id="UP000507962">
    <property type="component" value="Unassembled WGS sequence"/>
</dbReference>
<keyword evidence="2" id="KW-0560">Oxidoreductase</keyword>
<protein>
    <submittedName>
        <fullName evidence="2">Glyoxalase/bleomycin resistance protein/dihydroxybiphenyl dioxygenase</fullName>
    </submittedName>
</protein>
<dbReference type="Gene3D" id="3.10.180.10">
    <property type="entry name" value="2,3-Dihydroxybiphenyl 1,2-Dioxygenase, domain 1"/>
    <property type="match status" value="1"/>
</dbReference>
<dbReference type="RefSeq" id="WP_180137006.1">
    <property type="nucleotide sequence ID" value="NZ_CAADHO010000001.1"/>
</dbReference>
<feature type="domain" description="VOC" evidence="1">
    <location>
        <begin position="9"/>
        <end position="127"/>
    </location>
</feature>
<dbReference type="CDD" id="cd07247">
    <property type="entry name" value="SgaA_N_like"/>
    <property type="match status" value="1"/>
</dbReference>
<dbReference type="InterPro" id="IPR052164">
    <property type="entry name" value="Anthracycline_SecMetBiosynth"/>
</dbReference>
<evidence type="ECO:0000313" key="2">
    <source>
        <dbReference type="EMBL" id="VFQ42797.1"/>
    </source>
</evidence>
<dbReference type="InterPro" id="IPR029068">
    <property type="entry name" value="Glyas_Bleomycin-R_OHBP_Dase"/>
</dbReference>
<reference evidence="2 3" key="1">
    <citation type="submission" date="2019-03" db="EMBL/GenBank/DDBJ databases">
        <authorList>
            <person name="Nijsse B."/>
        </authorList>
    </citation>
    <scope>NUCLEOTIDE SEQUENCE [LARGE SCALE GENOMIC DNA]</scope>
    <source>
        <strain evidence="2">Desulfoluna butyratoxydans MSL71</strain>
    </source>
</reference>
<keyword evidence="2" id="KW-0223">Dioxygenase</keyword>
<dbReference type="Pfam" id="PF00903">
    <property type="entry name" value="Glyoxalase"/>
    <property type="match status" value="1"/>
</dbReference>
<dbReference type="SUPFAM" id="SSF54593">
    <property type="entry name" value="Glyoxalase/Bleomycin resistance protein/Dihydroxybiphenyl dioxygenase"/>
    <property type="match status" value="1"/>
</dbReference>
<proteinExistence type="predicted"/>
<name>A0A4U8YHS8_9BACT</name>
<organism evidence="2 3">
    <name type="scientific">Desulfoluna butyratoxydans</name>
    <dbReference type="NCBI Taxonomy" id="231438"/>
    <lineage>
        <taxon>Bacteria</taxon>
        <taxon>Pseudomonadati</taxon>
        <taxon>Thermodesulfobacteriota</taxon>
        <taxon>Desulfobacteria</taxon>
        <taxon>Desulfobacterales</taxon>
        <taxon>Desulfolunaceae</taxon>
        <taxon>Desulfoluna</taxon>
    </lineage>
</organism>
<dbReference type="GO" id="GO:0051213">
    <property type="term" value="F:dioxygenase activity"/>
    <property type="evidence" value="ECO:0007669"/>
    <property type="project" value="UniProtKB-KW"/>
</dbReference>
<evidence type="ECO:0000313" key="3">
    <source>
        <dbReference type="Proteomes" id="UP000507962"/>
    </source>
</evidence>
<dbReference type="InterPro" id="IPR037523">
    <property type="entry name" value="VOC_core"/>
</dbReference>
<sequence length="131" mass="14478">MTDPSKKHGFFSLNELITTDLEAAKAFYGNLFGWRFAETKTIYGNRYLTAFKDGAFVGGMMLKEGNVPDDVAPCWDPYLSVDDVELSAKQAEELGGEIVLPPTDIPNVGRFCVVKDPQGVSFNLIEHKDQA</sequence>
<dbReference type="PROSITE" id="PS51819">
    <property type="entry name" value="VOC"/>
    <property type="match status" value="1"/>
</dbReference>